<dbReference type="InterPro" id="IPR018522">
    <property type="entry name" value="TopoIIA_CS"/>
</dbReference>
<dbReference type="InterPro" id="IPR003594">
    <property type="entry name" value="HATPase_dom"/>
</dbReference>
<dbReference type="InterPro" id="IPR020568">
    <property type="entry name" value="Ribosomal_Su5_D2-typ_SF"/>
</dbReference>
<keyword evidence="10" id="KW-0238">DNA-binding</keyword>
<dbReference type="Gene3D" id="3.40.50.670">
    <property type="match status" value="1"/>
</dbReference>
<dbReference type="InterPro" id="IPR013506">
    <property type="entry name" value="Topo_IIA_bsu_dom2"/>
</dbReference>
<keyword evidence="11" id="KW-0413">Isomerase</keyword>
<dbReference type="InterPro" id="IPR000565">
    <property type="entry name" value="Topo_IIA_B"/>
</dbReference>
<dbReference type="SUPFAM" id="SSF54211">
    <property type="entry name" value="Ribosomal protein S5 domain 2-like"/>
    <property type="match status" value="1"/>
</dbReference>
<dbReference type="Pfam" id="PF00204">
    <property type="entry name" value="DNA_gyraseB"/>
    <property type="match status" value="1"/>
</dbReference>
<dbReference type="EMBL" id="CP012670">
    <property type="protein sequence ID" value="AUX23670.1"/>
    <property type="molecule type" value="Genomic_DNA"/>
</dbReference>
<dbReference type="Proteomes" id="UP000295781">
    <property type="component" value="Chromosome"/>
</dbReference>
<dbReference type="PRINTS" id="PR01159">
    <property type="entry name" value="DNAGYRASEB"/>
</dbReference>
<dbReference type="GO" id="GO:0006265">
    <property type="term" value="P:DNA topological change"/>
    <property type="evidence" value="ECO:0007669"/>
    <property type="project" value="InterPro"/>
</dbReference>
<evidence type="ECO:0000256" key="5">
    <source>
        <dbReference type="ARBA" id="ARBA00022723"/>
    </source>
</evidence>
<dbReference type="SUPFAM" id="SSF56719">
    <property type="entry name" value="Type II DNA topoisomerase"/>
    <property type="match status" value="1"/>
</dbReference>
<dbReference type="SMART" id="SM00433">
    <property type="entry name" value="TOP2c"/>
    <property type="match status" value="1"/>
</dbReference>
<proteinExistence type="inferred from homology"/>
<dbReference type="NCBIfam" id="NF004189">
    <property type="entry name" value="PRK05644.1"/>
    <property type="match status" value="1"/>
</dbReference>
<dbReference type="OrthoDB" id="9802808at2"/>
<name>A0A4P2Q305_SORCE</name>
<dbReference type="PROSITE" id="PS50880">
    <property type="entry name" value="TOPRIM"/>
    <property type="match status" value="1"/>
</dbReference>
<keyword evidence="5" id="KW-0479">Metal-binding</keyword>
<dbReference type="PRINTS" id="PR00418">
    <property type="entry name" value="TPI2FAMILY"/>
</dbReference>
<evidence type="ECO:0000256" key="1">
    <source>
        <dbReference type="ARBA" id="ARBA00000185"/>
    </source>
</evidence>
<keyword evidence="7" id="KW-0067">ATP-binding</keyword>
<accession>A0A4P2Q305</accession>
<evidence type="ECO:0000256" key="12">
    <source>
        <dbReference type="SAM" id="MobiDB-lite"/>
    </source>
</evidence>
<dbReference type="InterPro" id="IPR006171">
    <property type="entry name" value="TOPRIM_dom"/>
</dbReference>
<feature type="compositionally biased region" description="Basic residues" evidence="12">
    <location>
        <begin position="164"/>
        <end position="176"/>
    </location>
</feature>
<evidence type="ECO:0000256" key="6">
    <source>
        <dbReference type="ARBA" id="ARBA00022741"/>
    </source>
</evidence>
<protein>
    <recommendedName>
        <fullName evidence="4">DNA topoisomerase (ATP-hydrolyzing)</fullName>
        <ecNumber evidence="4">5.6.2.2</ecNumber>
    </recommendedName>
</protein>
<evidence type="ECO:0000313" key="15">
    <source>
        <dbReference type="Proteomes" id="UP000295781"/>
    </source>
</evidence>
<dbReference type="InterPro" id="IPR013759">
    <property type="entry name" value="Topo_IIA_B_C"/>
</dbReference>
<dbReference type="InterPro" id="IPR002288">
    <property type="entry name" value="DNA_gyrase_B_C"/>
</dbReference>
<evidence type="ECO:0000256" key="11">
    <source>
        <dbReference type="ARBA" id="ARBA00023235"/>
    </source>
</evidence>
<evidence type="ECO:0000256" key="3">
    <source>
        <dbReference type="ARBA" id="ARBA00010708"/>
    </source>
</evidence>
<dbReference type="PANTHER" id="PTHR45866">
    <property type="entry name" value="DNA GYRASE/TOPOISOMERASE SUBUNIT B"/>
    <property type="match status" value="1"/>
</dbReference>
<comment type="similarity">
    <text evidence="3">Belongs to the type II topoisomerase GyrB family.</text>
</comment>
<gene>
    <name evidence="14" type="primary">gyrB</name>
    <name evidence="14" type="ORF">SOCEGT47_041980</name>
</gene>
<dbReference type="InterPro" id="IPR014721">
    <property type="entry name" value="Ribsml_uS5_D2-typ_fold_subgr"/>
</dbReference>
<reference evidence="14 15" key="1">
    <citation type="submission" date="2015-09" db="EMBL/GenBank/DDBJ databases">
        <title>Sorangium comparison.</title>
        <authorList>
            <person name="Zaburannyi N."/>
            <person name="Bunk B."/>
            <person name="Overmann J."/>
            <person name="Mueller R."/>
        </authorList>
    </citation>
    <scope>NUCLEOTIDE SEQUENCE [LARGE SCALE GENOMIC DNA]</scope>
    <source>
        <strain evidence="14 15">So ceGT47</strain>
    </source>
</reference>
<evidence type="ECO:0000256" key="10">
    <source>
        <dbReference type="ARBA" id="ARBA00023125"/>
    </source>
</evidence>
<dbReference type="SUPFAM" id="SSF55874">
    <property type="entry name" value="ATPase domain of HSP90 chaperone/DNA topoisomerase II/histidine kinase"/>
    <property type="match status" value="1"/>
</dbReference>
<dbReference type="GO" id="GO:0005524">
    <property type="term" value="F:ATP binding"/>
    <property type="evidence" value="ECO:0007669"/>
    <property type="project" value="UniProtKB-KW"/>
</dbReference>
<evidence type="ECO:0000256" key="8">
    <source>
        <dbReference type="ARBA" id="ARBA00022842"/>
    </source>
</evidence>
<evidence type="ECO:0000313" key="14">
    <source>
        <dbReference type="EMBL" id="AUX23670.1"/>
    </source>
</evidence>
<feature type="domain" description="Toprim" evidence="13">
    <location>
        <begin position="430"/>
        <end position="544"/>
    </location>
</feature>
<dbReference type="PROSITE" id="PS00177">
    <property type="entry name" value="TOPOISOMERASE_II"/>
    <property type="match status" value="1"/>
</dbReference>
<evidence type="ECO:0000256" key="7">
    <source>
        <dbReference type="ARBA" id="ARBA00022840"/>
    </source>
</evidence>
<evidence type="ECO:0000256" key="4">
    <source>
        <dbReference type="ARBA" id="ARBA00012895"/>
    </source>
</evidence>
<sequence length="645" mass="70715">MAATNPPVRAASGARYTAADIEVLEGLEPVRKRPAMYIGGTDVRGYHHLLWEIVDNAVDEAINGHARRIEVTLDADHQGATVTDDGRGMPVDVHPRYKRAALELILCTLHAGGKFGGDNYKVSGGLHGVGSSVVNALSELVEVRVLRDGFEHLQTFSRGAPTSKLRRGAPTRKHGTSIHFRPDPEIFGHDRRFDPETIRERLEAKAYLHGGLAIVFRDLASGESVELLHPNGIADFLPKLVAQRGKAVTHPSIFHVAREGDIRLEAALQWTESTDDYVKSYVNGIPTHAGGAHESGFGTAIVKAVRAFMEAKKIQPKGVTLTADDIREGIVGLLSIYIQDPQFQGQTKDRLNNPEAGPAVEGMVRPALEQWLLHNGTAGESIVARAILAARAREARREATQQVLRKTPVSHRLNLPGKLADCASTDPSESELFIVEGDSAGGSAKQGRDRRTQAILPLRGKVLNAEQASTSKVLGNKELQDIVSALGCGFGKDFDASKLRYGRIFLLMDADSDGQHIATLLLTFFYRHLPGLLRGGHVFLAQPPLYRIDVAKETHWALDDAERDRILARLPKTAKADISRFKGLGEMPAEDLKATTLDIHRRRALRVVIEGEIETDRILNELMGKDAQARFRFIMERAPNAEIDV</sequence>
<feature type="region of interest" description="Disordered" evidence="12">
    <location>
        <begin position="161"/>
        <end position="181"/>
    </location>
</feature>
<keyword evidence="9" id="KW-0799">Topoisomerase</keyword>
<dbReference type="InterPro" id="IPR001241">
    <property type="entry name" value="Topo_IIA"/>
</dbReference>
<dbReference type="FunFam" id="3.30.565.10:FF:000002">
    <property type="entry name" value="DNA gyrase subunit B"/>
    <property type="match status" value="1"/>
</dbReference>
<dbReference type="GO" id="GO:0003918">
    <property type="term" value="F:DNA topoisomerase type II (double strand cut, ATP-hydrolyzing) activity"/>
    <property type="evidence" value="ECO:0007669"/>
    <property type="project" value="UniProtKB-EC"/>
</dbReference>
<dbReference type="GO" id="GO:0003677">
    <property type="term" value="F:DNA binding"/>
    <property type="evidence" value="ECO:0007669"/>
    <property type="project" value="UniProtKB-KW"/>
</dbReference>
<dbReference type="InterPro" id="IPR036890">
    <property type="entry name" value="HATPase_C_sf"/>
</dbReference>
<dbReference type="SMART" id="SM00387">
    <property type="entry name" value="HATPase_c"/>
    <property type="match status" value="1"/>
</dbReference>
<organism evidence="14 15">
    <name type="scientific">Sorangium cellulosum</name>
    <name type="common">Polyangium cellulosum</name>
    <dbReference type="NCBI Taxonomy" id="56"/>
    <lineage>
        <taxon>Bacteria</taxon>
        <taxon>Pseudomonadati</taxon>
        <taxon>Myxococcota</taxon>
        <taxon>Polyangia</taxon>
        <taxon>Polyangiales</taxon>
        <taxon>Polyangiaceae</taxon>
        <taxon>Sorangium</taxon>
    </lineage>
</organism>
<dbReference type="FunFam" id="3.40.50.670:FF:000001">
    <property type="entry name" value="DNA topoisomerase 2"/>
    <property type="match status" value="1"/>
</dbReference>
<dbReference type="Gene3D" id="3.30.565.10">
    <property type="entry name" value="Histidine kinase-like ATPase, C-terminal domain"/>
    <property type="match status" value="1"/>
</dbReference>
<dbReference type="RefSeq" id="WP_129348997.1">
    <property type="nucleotide sequence ID" value="NZ_CP012670.1"/>
</dbReference>
<dbReference type="AlphaFoldDB" id="A0A4P2Q305"/>
<keyword evidence="6" id="KW-0547">Nucleotide-binding</keyword>
<comment type="cofactor">
    <cofactor evidence="2">
        <name>Mg(2+)</name>
        <dbReference type="ChEBI" id="CHEBI:18420"/>
    </cofactor>
</comment>
<dbReference type="Pfam" id="PF00986">
    <property type="entry name" value="DNA_gyraseB_C"/>
    <property type="match status" value="1"/>
</dbReference>
<dbReference type="EC" id="5.6.2.2" evidence="4"/>
<evidence type="ECO:0000256" key="9">
    <source>
        <dbReference type="ARBA" id="ARBA00023029"/>
    </source>
</evidence>
<evidence type="ECO:0000256" key="2">
    <source>
        <dbReference type="ARBA" id="ARBA00001946"/>
    </source>
</evidence>
<comment type="catalytic activity">
    <reaction evidence="1">
        <text>ATP-dependent breakage, passage and rejoining of double-stranded DNA.</text>
        <dbReference type="EC" id="5.6.2.2"/>
    </reaction>
</comment>
<dbReference type="CDD" id="cd16928">
    <property type="entry name" value="HATPase_GyrB-like"/>
    <property type="match status" value="1"/>
</dbReference>
<dbReference type="Pfam" id="PF02518">
    <property type="entry name" value="HATPase_c"/>
    <property type="match status" value="1"/>
</dbReference>
<dbReference type="CDD" id="cd00822">
    <property type="entry name" value="TopoII_Trans_DNA_gyrase"/>
    <property type="match status" value="1"/>
</dbReference>
<evidence type="ECO:0000259" key="13">
    <source>
        <dbReference type="PROSITE" id="PS50880"/>
    </source>
</evidence>
<keyword evidence="8" id="KW-0460">Magnesium</keyword>
<dbReference type="InterPro" id="IPR013760">
    <property type="entry name" value="Topo_IIA-like_dom_sf"/>
</dbReference>
<dbReference type="Gene3D" id="3.30.230.10">
    <property type="match status" value="1"/>
</dbReference>
<dbReference type="PANTHER" id="PTHR45866:SF1">
    <property type="entry name" value="DNA GYRASE SUBUNIT B, MITOCHONDRIAL"/>
    <property type="match status" value="1"/>
</dbReference>
<dbReference type="Pfam" id="PF01751">
    <property type="entry name" value="Toprim"/>
    <property type="match status" value="1"/>
</dbReference>
<dbReference type="GO" id="GO:0046872">
    <property type="term" value="F:metal ion binding"/>
    <property type="evidence" value="ECO:0007669"/>
    <property type="project" value="UniProtKB-KW"/>
</dbReference>